<evidence type="ECO:0000313" key="2">
    <source>
        <dbReference type="Proteomes" id="UP000326951"/>
    </source>
</evidence>
<evidence type="ECO:0008006" key="3">
    <source>
        <dbReference type="Google" id="ProtNLM"/>
    </source>
</evidence>
<sequence length="60" mass="6411">MDIPAKCTEFSIQAGKVYLSPIIDCFDGQITSRSIGTSSNAELVSTMLKAAAETLNDNEN</sequence>
<dbReference type="AlphaFoldDB" id="A0A5K7WUU5"/>
<protein>
    <recommendedName>
        <fullName evidence="3">Integrase catalytic domain-containing protein</fullName>
    </recommendedName>
</protein>
<organism evidence="1 2">
    <name type="scientific">Sporolactobacillus terrae</name>
    <dbReference type="NCBI Taxonomy" id="269673"/>
    <lineage>
        <taxon>Bacteria</taxon>
        <taxon>Bacillati</taxon>
        <taxon>Bacillota</taxon>
        <taxon>Bacilli</taxon>
        <taxon>Bacillales</taxon>
        <taxon>Sporolactobacillaceae</taxon>
        <taxon>Sporolactobacillus</taxon>
    </lineage>
</organism>
<evidence type="ECO:0000313" key="1">
    <source>
        <dbReference type="EMBL" id="BBN98295.1"/>
    </source>
</evidence>
<proteinExistence type="predicted"/>
<dbReference type="Proteomes" id="UP000326951">
    <property type="component" value="Chromosome"/>
</dbReference>
<accession>A0A5K7WUU5</accession>
<reference evidence="1 2" key="1">
    <citation type="submission" date="2019-09" db="EMBL/GenBank/DDBJ databases">
        <title>Complete genome sequence of Sporolactobacillus terrae 70-3.</title>
        <authorList>
            <person name="Tanaka N."/>
            <person name="Shiwa Y."/>
            <person name="Fujita N."/>
            <person name="Tanasupawat S."/>
        </authorList>
    </citation>
    <scope>NUCLEOTIDE SEQUENCE [LARGE SCALE GENOMIC DNA]</scope>
    <source>
        <strain evidence="1 2">70-3</strain>
    </source>
</reference>
<gene>
    <name evidence="1" type="ORF">St703_10000</name>
</gene>
<name>A0A5K7WUU5_9BACL</name>
<dbReference type="EMBL" id="AP021853">
    <property type="protein sequence ID" value="BBN98295.1"/>
    <property type="molecule type" value="Genomic_DNA"/>
</dbReference>